<gene>
    <name evidence="1" type="ORF">SAMN05192579_1275</name>
</gene>
<evidence type="ECO:0000313" key="1">
    <source>
        <dbReference type="EMBL" id="SFL29708.1"/>
    </source>
</evidence>
<proteinExistence type="predicted"/>
<name>A0A1I4GI47_9GAMM</name>
<dbReference type="InterPro" id="IPR047937">
    <property type="entry name" value="Eex_IncN-like"/>
</dbReference>
<dbReference type="EMBL" id="FOSR01000027">
    <property type="protein sequence ID" value="SFL29708.1"/>
    <property type="molecule type" value="Genomic_DNA"/>
</dbReference>
<dbReference type="NCBIfam" id="NF033894">
    <property type="entry name" value="Eex_IncN"/>
    <property type="match status" value="1"/>
</dbReference>
<dbReference type="AlphaFoldDB" id="A0A1I4GI47"/>
<keyword evidence="2" id="KW-1185">Reference proteome</keyword>
<reference evidence="2" key="1">
    <citation type="submission" date="2016-10" db="EMBL/GenBank/DDBJ databases">
        <authorList>
            <person name="Varghese N."/>
            <person name="Submissions S."/>
        </authorList>
    </citation>
    <scope>NUCLEOTIDE SEQUENCE [LARGE SCALE GENOMIC DNA]</scope>
    <source>
        <strain evidence="2">MO64</strain>
    </source>
</reference>
<accession>A0A1I4GI47</accession>
<evidence type="ECO:0000313" key="2">
    <source>
        <dbReference type="Proteomes" id="UP000198725"/>
    </source>
</evidence>
<sequence length="83" mass="8658">MMAMAPLAACSPKEATQSADWYKAHDAERTAMVQRCAANPGELAKTPNCINATTAANAKTWAARGGIHGVKAPTFGAKPKTND</sequence>
<dbReference type="Proteomes" id="UP000198725">
    <property type="component" value="Unassembled WGS sequence"/>
</dbReference>
<organism evidence="1 2">
    <name type="scientific">Rhodanobacter glycinis</name>
    <dbReference type="NCBI Taxonomy" id="582702"/>
    <lineage>
        <taxon>Bacteria</taxon>
        <taxon>Pseudomonadati</taxon>
        <taxon>Pseudomonadota</taxon>
        <taxon>Gammaproteobacteria</taxon>
        <taxon>Lysobacterales</taxon>
        <taxon>Rhodanobacteraceae</taxon>
        <taxon>Rhodanobacter</taxon>
    </lineage>
</organism>
<evidence type="ECO:0008006" key="3">
    <source>
        <dbReference type="Google" id="ProtNLM"/>
    </source>
</evidence>
<protein>
    <recommendedName>
        <fullName evidence="3">EexN family lipoprotein</fullName>
    </recommendedName>
</protein>